<organism evidence="2 3">
    <name type="scientific">Tichowtungia aerotolerans</name>
    <dbReference type="NCBI Taxonomy" id="2697043"/>
    <lineage>
        <taxon>Bacteria</taxon>
        <taxon>Pseudomonadati</taxon>
        <taxon>Kiritimatiellota</taxon>
        <taxon>Tichowtungiia</taxon>
        <taxon>Tichowtungiales</taxon>
        <taxon>Tichowtungiaceae</taxon>
        <taxon>Tichowtungia</taxon>
    </lineage>
</organism>
<dbReference type="Proteomes" id="UP000464954">
    <property type="component" value="Chromosome"/>
</dbReference>
<feature type="domain" description="Ice-binding protein C-terminal" evidence="1">
    <location>
        <begin position="179"/>
        <end position="201"/>
    </location>
</feature>
<evidence type="ECO:0000313" key="2">
    <source>
        <dbReference type="EMBL" id="QHI70020.1"/>
    </source>
</evidence>
<reference evidence="2 3" key="1">
    <citation type="submission" date="2020-01" db="EMBL/GenBank/DDBJ databases">
        <title>Ponticoccus aerotolerans gen. nov., sp. nov., an anaerobic bacterium and proposal of Ponticoccusceae fam. nov., Ponticoccusles ord. nov. and Ponticoccuse classis nov. in the phylum Kiritimatiellaeota.</title>
        <authorList>
            <person name="Zhou L.Y."/>
            <person name="Du Z.J."/>
        </authorList>
    </citation>
    <scope>NUCLEOTIDE SEQUENCE [LARGE SCALE GENOMIC DNA]</scope>
    <source>
        <strain evidence="2 3">S-5007</strain>
    </source>
</reference>
<accession>A0A6P1M611</accession>
<evidence type="ECO:0000313" key="3">
    <source>
        <dbReference type="Proteomes" id="UP000464954"/>
    </source>
</evidence>
<dbReference type="KEGG" id="taer:GT409_11365"/>
<dbReference type="InterPro" id="IPR013424">
    <property type="entry name" value="Ice-binding_C"/>
</dbReference>
<dbReference type="Pfam" id="PF07589">
    <property type="entry name" value="PEP-CTERM"/>
    <property type="match status" value="1"/>
</dbReference>
<dbReference type="RefSeq" id="WP_160629199.1">
    <property type="nucleotide sequence ID" value="NZ_CP047593.1"/>
</dbReference>
<keyword evidence="3" id="KW-1185">Reference proteome</keyword>
<dbReference type="AlphaFoldDB" id="A0A6P1M611"/>
<dbReference type="EMBL" id="CP047593">
    <property type="protein sequence ID" value="QHI70020.1"/>
    <property type="molecule type" value="Genomic_DNA"/>
</dbReference>
<proteinExistence type="predicted"/>
<protein>
    <submittedName>
        <fullName evidence="2">PEP-CTERM sorting domain-containing protein</fullName>
    </submittedName>
</protein>
<evidence type="ECO:0000259" key="1">
    <source>
        <dbReference type="Pfam" id="PF07589"/>
    </source>
</evidence>
<dbReference type="NCBIfam" id="TIGR02595">
    <property type="entry name" value="PEP_CTERM"/>
    <property type="match status" value="1"/>
</dbReference>
<gene>
    <name evidence="2" type="ORF">GT409_11365</name>
</gene>
<sequence length="205" mass="22486">MLRRISNADILVAWDTAGCNAYETLVRTNNYVTQNVVDSTALLTGSAPYGYQNRANTYAVEGQSFTELNENVYVQFSLSAESGYQLTVTGLDLYVARSSTGARSFALRSNQDDFSSNLVEWTVDDDSNTLPWLLGHELNLEDTTVTFRVYMWDATGVQKGYIYDPGASNSITVSGTIAAVPEPATVSMLGLASGLILFWRRNFGV</sequence>
<name>A0A6P1M611_9BACT</name>